<dbReference type="InterPro" id="IPR032675">
    <property type="entry name" value="LRR_dom_sf"/>
</dbReference>
<name>A0AAV2F6J7_9ROSI</name>
<protein>
    <recommendedName>
        <fullName evidence="1">F-box domain-containing protein</fullName>
    </recommendedName>
</protein>
<dbReference type="InterPro" id="IPR055357">
    <property type="entry name" value="LRR_At1g61320_AtMIF1"/>
</dbReference>
<sequence>MKKQRKFAGHPAIISATSEDRISDLPDDVLHLILRRMNSPTQAGKTMALSRRWRSLWRSYPVLEFDEADCHSRRGWKICPAAAVATDYLHKFTAASIERFSGNQLPIEAFKVSLAREDVRIKRRRAVILEQLLSLALERERKPGEITMDITGYRLPCRKGILTSGLKILRLTGIKFGSDWRCDDLPPLNSLRLLRLKYVKFNHENLLANLIARAPFLETLEYRGSAAGSTKLQVISKLPTNLNSLRFLCLENVAIENNDQLFTNLISSSPLLETLELREISKLRKLRVISRLNNLKTIKIGYPLDAERIEIDAPGLETLHLQPLYHEVMEIKVTAPELRHLELGGSGFTERNVCELLSNLCGGSSLKSLTLLGLDRVEKLNFLSPELEEFKLFMWANSKLREIQLDAGPRLAKFFVGCRNVLPDGKLEKCGISSDATACRLEVDFGHVRFDSSRLFGGLRRVIAGFSQLHTVSISFLYSPEYSSDSDKLDRSLQPVAILHLKVGIDMVSSCDRRTILDGLFWACRPRFLTVVPRTSGLKLIFKFLLSLMSKYLSEHCAGEGGDREGEFEEKQHSLHRLKDVKIVTGDVDRPNEMKEEELVNVSKDVDALLVMQRQVSFKLTWHE</sequence>
<accession>A0AAV2F6J7</accession>
<dbReference type="SUPFAM" id="SSF81383">
    <property type="entry name" value="F-box domain"/>
    <property type="match status" value="1"/>
</dbReference>
<dbReference type="InterPro" id="IPR001810">
    <property type="entry name" value="F-box_dom"/>
</dbReference>
<evidence type="ECO:0000313" key="3">
    <source>
        <dbReference type="Proteomes" id="UP001497516"/>
    </source>
</evidence>
<dbReference type="SMART" id="SM00256">
    <property type="entry name" value="FBOX"/>
    <property type="match status" value="1"/>
</dbReference>
<dbReference type="AlphaFoldDB" id="A0AAV2F6J7"/>
<dbReference type="Pfam" id="PF00646">
    <property type="entry name" value="F-box"/>
    <property type="match status" value="1"/>
</dbReference>
<dbReference type="SUPFAM" id="SSF52047">
    <property type="entry name" value="RNI-like"/>
    <property type="match status" value="1"/>
</dbReference>
<proteinExistence type="predicted"/>
<gene>
    <name evidence="2" type="ORF">LTRI10_LOCUS34142</name>
</gene>
<dbReference type="InterPro" id="IPR036047">
    <property type="entry name" value="F-box-like_dom_sf"/>
</dbReference>
<organism evidence="2 3">
    <name type="scientific">Linum trigynum</name>
    <dbReference type="NCBI Taxonomy" id="586398"/>
    <lineage>
        <taxon>Eukaryota</taxon>
        <taxon>Viridiplantae</taxon>
        <taxon>Streptophyta</taxon>
        <taxon>Embryophyta</taxon>
        <taxon>Tracheophyta</taxon>
        <taxon>Spermatophyta</taxon>
        <taxon>Magnoliopsida</taxon>
        <taxon>eudicotyledons</taxon>
        <taxon>Gunneridae</taxon>
        <taxon>Pentapetalae</taxon>
        <taxon>rosids</taxon>
        <taxon>fabids</taxon>
        <taxon>Malpighiales</taxon>
        <taxon>Linaceae</taxon>
        <taxon>Linum</taxon>
    </lineage>
</organism>
<dbReference type="Proteomes" id="UP001497516">
    <property type="component" value="Chromosome 6"/>
</dbReference>
<keyword evidence="3" id="KW-1185">Reference proteome</keyword>
<reference evidence="2 3" key="1">
    <citation type="submission" date="2024-04" db="EMBL/GenBank/DDBJ databases">
        <authorList>
            <person name="Fracassetti M."/>
        </authorList>
    </citation>
    <scope>NUCLEOTIDE SEQUENCE [LARGE SCALE GENOMIC DNA]</scope>
</reference>
<feature type="domain" description="F-box" evidence="1">
    <location>
        <begin position="25"/>
        <end position="65"/>
    </location>
</feature>
<evidence type="ECO:0000313" key="2">
    <source>
        <dbReference type="EMBL" id="CAL1393572.1"/>
    </source>
</evidence>
<dbReference type="PANTHER" id="PTHR31639:SF256">
    <property type="entry name" value="OS07G0242900 PROTEIN"/>
    <property type="match status" value="1"/>
</dbReference>
<dbReference type="Pfam" id="PF23622">
    <property type="entry name" value="LRR_At1g61320_AtMIF1"/>
    <property type="match status" value="1"/>
</dbReference>
<dbReference type="PANTHER" id="PTHR31639">
    <property type="entry name" value="F-BOX PROTEIN-LIKE"/>
    <property type="match status" value="1"/>
</dbReference>
<evidence type="ECO:0000259" key="1">
    <source>
        <dbReference type="SMART" id="SM00256"/>
    </source>
</evidence>
<dbReference type="Gene3D" id="3.80.10.10">
    <property type="entry name" value="Ribonuclease Inhibitor"/>
    <property type="match status" value="1"/>
</dbReference>
<dbReference type="EMBL" id="OZ034819">
    <property type="protein sequence ID" value="CAL1393572.1"/>
    <property type="molecule type" value="Genomic_DNA"/>
</dbReference>